<evidence type="ECO:0000259" key="10">
    <source>
        <dbReference type="PROSITE" id="PS51104"/>
    </source>
</evidence>
<keyword evidence="4" id="KW-0762">Sugar transport</keyword>
<feature type="transmembrane region" description="Helical" evidence="9">
    <location>
        <begin position="21"/>
        <end position="46"/>
    </location>
</feature>
<keyword evidence="7 9" id="KW-1133">Transmembrane helix</keyword>
<dbReference type="Proteomes" id="UP000198888">
    <property type="component" value="Unassembled WGS sequence"/>
</dbReference>
<keyword evidence="5" id="KW-0598">Phosphotransferase system</keyword>
<keyword evidence="8 9" id="KW-0472">Membrane</keyword>
<dbReference type="GO" id="GO:0008982">
    <property type="term" value="F:protein-N(PI)-phosphohistidine-sugar phosphotransferase activity"/>
    <property type="evidence" value="ECO:0007669"/>
    <property type="project" value="InterPro"/>
</dbReference>
<keyword evidence="3" id="KW-1003">Cell membrane</keyword>
<evidence type="ECO:0000256" key="2">
    <source>
        <dbReference type="ARBA" id="ARBA00022448"/>
    </source>
</evidence>
<evidence type="ECO:0000256" key="6">
    <source>
        <dbReference type="ARBA" id="ARBA00022692"/>
    </source>
</evidence>
<feature type="domain" description="PTS EIIC type-2" evidence="10">
    <location>
        <begin position="18"/>
        <end position="374"/>
    </location>
</feature>
<dbReference type="InterPro" id="IPR003352">
    <property type="entry name" value="PTS_EIIC"/>
</dbReference>
<dbReference type="GeneID" id="35001820"/>
<dbReference type="PANTHER" id="PTHR30505:SF0">
    <property type="entry name" value="FRUCTOSE-LIKE PTS SYSTEM EIIBC COMPONENT-RELATED"/>
    <property type="match status" value="1"/>
</dbReference>
<dbReference type="InterPro" id="IPR006327">
    <property type="entry name" value="PTS_IIC_fruc"/>
</dbReference>
<feature type="transmembrane region" description="Helical" evidence="9">
    <location>
        <begin position="129"/>
        <end position="147"/>
    </location>
</feature>
<dbReference type="OrthoDB" id="201905at2157"/>
<dbReference type="PROSITE" id="PS51104">
    <property type="entry name" value="PTS_EIIC_TYPE_2"/>
    <property type="match status" value="1"/>
</dbReference>
<evidence type="ECO:0000256" key="5">
    <source>
        <dbReference type="ARBA" id="ARBA00022683"/>
    </source>
</evidence>
<dbReference type="GO" id="GO:0009401">
    <property type="term" value="P:phosphoenolpyruvate-dependent sugar phosphotransferase system"/>
    <property type="evidence" value="ECO:0007669"/>
    <property type="project" value="UniProtKB-KW"/>
</dbReference>
<dbReference type="GO" id="GO:0005886">
    <property type="term" value="C:plasma membrane"/>
    <property type="evidence" value="ECO:0007669"/>
    <property type="project" value="UniProtKB-SubCell"/>
</dbReference>
<evidence type="ECO:0000256" key="8">
    <source>
        <dbReference type="ARBA" id="ARBA00023136"/>
    </source>
</evidence>
<dbReference type="PANTHER" id="PTHR30505">
    <property type="entry name" value="FRUCTOSE-LIKE PERMEASE"/>
    <property type="match status" value="1"/>
</dbReference>
<evidence type="ECO:0000313" key="11">
    <source>
        <dbReference type="EMBL" id="SEJ15139.1"/>
    </source>
</evidence>
<evidence type="ECO:0000256" key="4">
    <source>
        <dbReference type="ARBA" id="ARBA00022597"/>
    </source>
</evidence>
<evidence type="ECO:0000256" key="3">
    <source>
        <dbReference type="ARBA" id="ARBA00022475"/>
    </source>
</evidence>
<organism evidence="11 12">
    <name type="scientific">Halohasta litchfieldiae</name>
    <dbReference type="NCBI Taxonomy" id="1073996"/>
    <lineage>
        <taxon>Archaea</taxon>
        <taxon>Methanobacteriati</taxon>
        <taxon>Methanobacteriota</taxon>
        <taxon>Stenosarchaea group</taxon>
        <taxon>Halobacteria</taxon>
        <taxon>Halobacteriales</taxon>
        <taxon>Haloferacaceae</taxon>
        <taxon>Halohasta</taxon>
    </lineage>
</organism>
<accession>A0A2H4Q0F5</accession>
<feature type="transmembrane region" description="Helical" evidence="9">
    <location>
        <begin position="203"/>
        <end position="222"/>
    </location>
</feature>
<feature type="transmembrane region" description="Helical" evidence="9">
    <location>
        <begin position="242"/>
        <end position="267"/>
    </location>
</feature>
<evidence type="ECO:0000313" key="12">
    <source>
        <dbReference type="Proteomes" id="UP000198888"/>
    </source>
</evidence>
<keyword evidence="6 9" id="KW-0812">Transmembrane</keyword>
<dbReference type="Pfam" id="PF02378">
    <property type="entry name" value="PTS_EIIC"/>
    <property type="match status" value="1"/>
</dbReference>
<feature type="transmembrane region" description="Helical" evidence="9">
    <location>
        <begin position="66"/>
        <end position="91"/>
    </location>
</feature>
<gene>
    <name evidence="11" type="ORF">SAMN05444271_12525</name>
</gene>
<name>A0A1H6WDN8_9EURY</name>
<evidence type="ECO:0000256" key="1">
    <source>
        <dbReference type="ARBA" id="ARBA00004429"/>
    </source>
</evidence>
<proteinExistence type="predicted"/>
<dbReference type="EMBL" id="FNYR01000025">
    <property type="protein sequence ID" value="SEJ15139.1"/>
    <property type="molecule type" value="Genomic_DNA"/>
</dbReference>
<feature type="transmembrane region" description="Helical" evidence="9">
    <location>
        <begin position="334"/>
        <end position="361"/>
    </location>
</feature>
<dbReference type="GO" id="GO:0090563">
    <property type="term" value="F:protein-phosphocysteine-sugar phosphotransferase activity"/>
    <property type="evidence" value="ECO:0007669"/>
    <property type="project" value="TreeGrafter"/>
</dbReference>
<feature type="transmembrane region" description="Helical" evidence="9">
    <location>
        <begin position="167"/>
        <end position="191"/>
    </location>
</feature>
<dbReference type="KEGG" id="hae:halTADL_1006"/>
<keyword evidence="12" id="KW-1185">Reference proteome</keyword>
<dbReference type="InterPro" id="IPR013014">
    <property type="entry name" value="PTS_EIIC_2"/>
</dbReference>
<dbReference type="STRING" id="1073996.SAMN05444271_12525"/>
<dbReference type="InterPro" id="IPR050864">
    <property type="entry name" value="Bacterial_PTS_Sugar_Transport"/>
</dbReference>
<dbReference type="NCBIfam" id="TIGR01427">
    <property type="entry name" value="PTS_IIC_fructo"/>
    <property type="match status" value="1"/>
</dbReference>
<comment type="subcellular location">
    <subcellularLocation>
        <location evidence="1">Cell inner membrane</location>
        <topology evidence="1">Multi-pass membrane protein</topology>
    </subcellularLocation>
</comment>
<dbReference type="AlphaFoldDB" id="A0A1H6WDN8"/>
<feature type="transmembrane region" description="Helical" evidence="9">
    <location>
        <begin position="305"/>
        <end position="327"/>
    </location>
</feature>
<accession>A0A1H6WDN8</accession>
<evidence type="ECO:0000256" key="9">
    <source>
        <dbReference type="SAM" id="Phobius"/>
    </source>
</evidence>
<reference evidence="11 12" key="1">
    <citation type="submission" date="2016-10" db="EMBL/GenBank/DDBJ databases">
        <authorList>
            <person name="de Groot N.N."/>
        </authorList>
    </citation>
    <scope>NUCLEOTIDE SEQUENCE [LARGE SCALE GENOMIC DNA]</scope>
    <source>
        <strain evidence="11 12">DSM 22187</strain>
    </source>
</reference>
<sequence>MATKEQAKTRLRSDLTSVKEDLMTGVSYMIPFVTIGGIFLALGFMVAELPFTPGDTETVFETTGSLAWYFAEIGSLGLTIMIPILGAFIAYSIADKPGLAPGFILSYTIQQPQIIDAAGSFVGVNAEGAVAGFLGAIVAGLLAGYVARWMKGWSVPTVVKPMMPILVIPIITTALLIPVVVFALGVPIALVDSALTATLEGMQGANAALLGLILGAMMAFDMGGPVNKVAYVFGTVLVADGIYGPMAAVMIAGMTPPLGLALSYFIAPHKYPDQMRESAVAAVPMGLSFITEGAIPFAASDPLRVIPSIVVGSATAGATAMALGVTMPAPHGGIFVVILSNSILGFLGAIALGTAVTAVLVTLLKPDHTETEATTTTSSSQTA</sequence>
<dbReference type="RefSeq" id="WP_089673334.1">
    <property type="nucleotide sequence ID" value="NZ_CP024845.1"/>
</dbReference>
<evidence type="ECO:0000256" key="7">
    <source>
        <dbReference type="ARBA" id="ARBA00022989"/>
    </source>
</evidence>
<keyword evidence="2" id="KW-0813">Transport</keyword>
<dbReference type="GO" id="GO:0005351">
    <property type="term" value="F:carbohydrate:proton symporter activity"/>
    <property type="evidence" value="ECO:0007669"/>
    <property type="project" value="InterPro"/>
</dbReference>
<protein>
    <submittedName>
        <fullName evidence="11">PTS system, fructose-specific IIC component</fullName>
    </submittedName>
</protein>